<dbReference type="GO" id="GO:0016758">
    <property type="term" value="F:hexosyltransferase activity"/>
    <property type="evidence" value="ECO:0007669"/>
    <property type="project" value="UniProtKB-ARBA"/>
</dbReference>
<dbReference type="RefSeq" id="WP_261973590.1">
    <property type="nucleotide sequence ID" value="NZ_CP103460.1"/>
</dbReference>
<name>A0AAJ1QVP8_9FLAO</name>
<dbReference type="Gene3D" id="3.90.550.10">
    <property type="entry name" value="Spore Coat Polysaccharide Biosynthesis Protein SpsA, Chain A"/>
    <property type="match status" value="1"/>
</dbReference>
<evidence type="ECO:0000313" key="2">
    <source>
        <dbReference type="EMBL" id="MDN3618945.1"/>
    </source>
</evidence>
<dbReference type="InterPro" id="IPR029044">
    <property type="entry name" value="Nucleotide-diphossugar_trans"/>
</dbReference>
<dbReference type="PANTHER" id="PTHR22916:SF67">
    <property type="entry name" value="COLANIC ACID BIOSYNTHESIS GLYCOSYL TRANSFERASE WCAE-RELATED"/>
    <property type="match status" value="1"/>
</dbReference>
<sequence length="284" mass="32728">MKNKDITIITINYNNLLGLKKTMQSVFDQTYKDVEYVIIDGGSTDGSKEYILDNAEKLAYWVSEPDNGIYNAMNKGIAKATGEYLLFLNSGDFLCDNYVLSKFSLELKDADIYYGNLIKVRQNGSFLKSKGPDAEKITILTFITGSLNHPSSFIKRNLFEKYGFYDESLKIVSDWKFFLIVLGMNNSVIKYLNIDVSFFDMTGISNSNFDLINIERKKVLLEKVPKPILSDCFKLIEIQNKYNSSRGKMFLKLETHFFARKINNVMFKVILKAYGIYERFNKNI</sequence>
<protein>
    <submittedName>
        <fullName evidence="2">Glycosyltransferase family 2 protein</fullName>
        <ecNumber evidence="2">2.4.-.-</ecNumber>
    </submittedName>
</protein>
<proteinExistence type="predicted"/>
<evidence type="ECO:0000259" key="1">
    <source>
        <dbReference type="Pfam" id="PF00535"/>
    </source>
</evidence>
<dbReference type="Proteomes" id="UP001228636">
    <property type="component" value="Unassembled WGS sequence"/>
</dbReference>
<dbReference type="CDD" id="cd06433">
    <property type="entry name" value="GT_2_WfgS_like"/>
    <property type="match status" value="1"/>
</dbReference>
<keyword evidence="2" id="KW-0808">Transferase</keyword>
<feature type="domain" description="Glycosyltransferase 2-like" evidence="1">
    <location>
        <begin position="7"/>
        <end position="130"/>
    </location>
</feature>
<dbReference type="Pfam" id="PF00535">
    <property type="entry name" value="Glycos_transf_2"/>
    <property type="match status" value="1"/>
</dbReference>
<organism evidence="2 3">
    <name type="scientific">Polaribacter sejongensis</name>
    <dbReference type="NCBI Taxonomy" id="985043"/>
    <lineage>
        <taxon>Bacteria</taxon>
        <taxon>Pseudomonadati</taxon>
        <taxon>Bacteroidota</taxon>
        <taxon>Flavobacteriia</taxon>
        <taxon>Flavobacteriales</taxon>
        <taxon>Flavobacteriaceae</taxon>
    </lineage>
</organism>
<dbReference type="EC" id="2.4.-.-" evidence="2"/>
<evidence type="ECO:0000313" key="3">
    <source>
        <dbReference type="Proteomes" id="UP001228636"/>
    </source>
</evidence>
<dbReference type="InterPro" id="IPR001173">
    <property type="entry name" value="Glyco_trans_2-like"/>
</dbReference>
<keyword evidence="2" id="KW-0328">Glycosyltransferase</keyword>
<comment type="caution">
    <text evidence="2">The sequence shown here is derived from an EMBL/GenBank/DDBJ whole genome shotgun (WGS) entry which is preliminary data.</text>
</comment>
<dbReference type="SUPFAM" id="SSF53448">
    <property type="entry name" value="Nucleotide-diphospho-sugar transferases"/>
    <property type="match status" value="1"/>
</dbReference>
<reference evidence="2 3" key="1">
    <citation type="journal article" date="2014" name="Int. J. Syst. Evol. Microbiol.">
        <title>Complete genome sequence of Corynebacterium casei LMG S-19264T (=DSM 44701T), isolated from a smear-ripened cheese.</title>
        <authorList>
            <consortium name="US DOE Joint Genome Institute (JGI-PGF)"/>
            <person name="Walter F."/>
            <person name="Albersmeier A."/>
            <person name="Kalinowski J."/>
            <person name="Ruckert C."/>
        </authorList>
    </citation>
    <scope>NUCLEOTIDE SEQUENCE [LARGE SCALE GENOMIC DNA]</scope>
    <source>
        <strain evidence="2 3">CECT 8670</strain>
    </source>
</reference>
<dbReference type="EMBL" id="JAUFQH010000004">
    <property type="protein sequence ID" value="MDN3618945.1"/>
    <property type="molecule type" value="Genomic_DNA"/>
</dbReference>
<dbReference type="PANTHER" id="PTHR22916">
    <property type="entry name" value="GLYCOSYLTRANSFERASE"/>
    <property type="match status" value="1"/>
</dbReference>
<gene>
    <name evidence="2" type="ORF">QWY81_05665</name>
</gene>
<accession>A0AAJ1QVP8</accession>
<dbReference type="AlphaFoldDB" id="A0AAJ1QVP8"/>